<accession>A0A1I2FS72</accession>
<evidence type="ECO:0000256" key="1">
    <source>
        <dbReference type="ARBA" id="ARBA00009156"/>
    </source>
</evidence>
<dbReference type="SUPFAM" id="SSF53067">
    <property type="entry name" value="Actin-like ATPase domain"/>
    <property type="match status" value="2"/>
</dbReference>
<evidence type="ECO:0000256" key="2">
    <source>
        <dbReference type="ARBA" id="ARBA00022679"/>
    </source>
</evidence>
<feature type="domain" description="Carbohydrate kinase FGGY N-terminal" evidence="5">
    <location>
        <begin position="1"/>
        <end position="239"/>
    </location>
</feature>
<evidence type="ECO:0000256" key="3">
    <source>
        <dbReference type="ARBA" id="ARBA00022777"/>
    </source>
</evidence>
<keyword evidence="8" id="KW-1185">Reference proteome</keyword>
<dbReference type="GO" id="GO:0005975">
    <property type="term" value="P:carbohydrate metabolic process"/>
    <property type="evidence" value="ECO:0007669"/>
    <property type="project" value="InterPro"/>
</dbReference>
<dbReference type="PANTHER" id="PTHR43095">
    <property type="entry name" value="SUGAR KINASE"/>
    <property type="match status" value="1"/>
</dbReference>
<dbReference type="PROSITE" id="PS00445">
    <property type="entry name" value="FGGY_KINASES_2"/>
    <property type="match status" value="1"/>
</dbReference>
<organism evidence="7 8">
    <name type="scientific">Thermoflexibacter ruber</name>
    <dbReference type="NCBI Taxonomy" id="1003"/>
    <lineage>
        <taxon>Bacteria</taxon>
        <taxon>Pseudomonadati</taxon>
        <taxon>Bacteroidota</taxon>
        <taxon>Cytophagia</taxon>
        <taxon>Cytophagales</taxon>
        <taxon>Thermoflexibacteraceae</taxon>
        <taxon>Thermoflexibacter</taxon>
    </lineage>
</organism>
<evidence type="ECO:0000313" key="7">
    <source>
        <dbReference type="EMBL" id="SFF07709.1"/>
    </source>
</evidence>
<dbReference type="InterPro" id="IPR018483">
    <property type="entry name" value="Carb_kinase_FGGY_CS"/>
</dbReference>
<protein>
    <submittedName>
        <fullName evidence="7">Gluconate kinase, FGGY family</fullName>
    </submittedName>
</protein>
<comment type="similarity">
    <text evidence="1 4">Belongs to the FGGY kinase family.</text>
</comment>
<dbReference type="EMBL" id="FONY01000015">
    <property type="protein sequence ID" value="SFF07709.1"/>
    <property type="molecule type" value="Genomic_DNA"/>
</dbReference>
<dbReference type="Pfam" id="PF00370">
    <property type="entry name" value="FGGY_N"/>
    <property type="match status" value="1"/>
</dbReference>
<feature type="domain" description="Carbohydrate kinase FGGY C-terminal" evidence="6">
    <location>
        <begin position="249"/>
        <end position="435"/>
    </location>
</feature>
<name>A0A1I2FS72_9BACT</name>
<dbReference type="Pfam" id="PF02782">
    <property type="entry name" value="FGGY_C"/>
    <property type="match status" value="1"/>
</dbReference>
<gene>
    <name evidence="7" type="ORF">SAMN04488541_10155</name>
</gene>
<dbReference type="GO" id="GO:0016301">
    <property type="term" value="F:kinase activity"/>
    <property type="evidence" value="ECO:0007669"/>
    <property type="project" value="UniProtKB-KW"/>
</dbReference>
<dbReference type="Proteomes" id="UP000199513">
    <property type="component" value="Unassembled WGS sequence"/>
</dbReference>
<dbReference type="Gene3D" id="3.30.420.40">
    <property type="match status" value="2"/>
</dbReference>
<dbReference type="AlphaFoldDB" id="A0A1I2FS72"/>
<dbReference type="InterPro" id="IPR018485">
    <property type="entry name" value="FGGY_C"/>
</dbReference>
<dbReference type="RefSeq" id="WP_221407657.1">
    <property type="nucleotide sequence ID" value="NZ_FONY01000015.1"/>
</dbReference>
<proteinExistence type="inferred from homology"/>
<dbReference type="PIRSF" id="PIRSF000538">
    <property type="entry name" value="GlpK"/>
    <property type="match status" value="1"/>
</dbReference>
<dbReference type="InterPro" id="IPR043129">
    <property type="entry name" value="ATPase_NBD"/>
</dbReference>
<sequence>MYIGVDIGTSSVKAVSIDNRGVVQNIRQIPYPIFSSSPDFQEQDPEEIFNATVKVLKDILADNQGNKNQIKAISFSAAMHSLMAIDAAGKPLTLLITWADSRAKQIADNLREMDLGKQIYRQTGTAVHAMSPLCKLLWLKEYQAELLAEAHKFIGIKEYVFFKLFGEYVIDFSLASATGLFDVFNLKWYKDSLQLIGIEENKLSTPVPTTAIFQTKKFPEFANINFIIGASDGCLANLGAGAIEEGQIATTIGTSGAIRMTSSQSFVDEQMRTFCYYTDDNQYVIGGAVNNGGIILQWLREAFSPDESVENIFQSATNIPTGSEGLVFLPYLLGERAPIWDSSAKGVFLGIGKNHTQAHFYRAVLEGIIFALYSVGKVFKEIQSAPKEPCIYATGGFTKSDFWVQMMADIFNQKILVPNSSESTAIGACILAMKALGEINEWKEAQEMIPITKEFLPNEANHAVYMKNFSVFEKLYLALKPLFHHNN</sequence>
<evidence type="ECO:0000313" key="8">
    <source>
        <dbReference type="Proteomes" id="UP000199513"/>
    </source>
</evidence>
<reference evidence="7 8" key="1">
    <citation type="submission" date="2016-10" db="EMBL/GenBank/DDBJ databases">
        <authorList>
            <person name="de Groot N.N."/>
        </authorList>
    </citation>
    <scope>NUCLEOTIDE SEQUENCE [LARGE SCALE GENOMIC DNA]</scope>
    <source>
        <strain>GEY</strain>
        <strain evidence="8">DSM 9560</strain>
    </source>
</reference>
<dbReference type="InterPro" id="IPR000577">
    <property type="entry name" value="Carb_kinase_FGGY"/>
</dbReference>
<dbReference type="GO" id="GO:0016773">
    <property type="term" value="F:phosphotransferase activity, alcohol group as acceptor"/>
    <property type="evidence" value="ECO:0007669"/>
    <property type="project" value="InterPro"/>
</dbReference>
<dbReference type="PANTHER" id="PTHR43095:SF2">
    <property type="entry name" value="GLUCONOKINASE"/>
    <property type="match status" value="1"/>
</dbReference>
<keyword evidence="3 4" id="KW-0418">Kinase</keyword>
<dbReference type="STRING" id="1003.SAMN04488541_10155"/>
<dbReference type="InterPro" id="IPR018484">
    <property type="entry name" value="FGGY_N"/>
</dbReference>
<evidence type="ECO:0000259" key="5">
    <source>
        <dbReference type="Pfam" id="PF00370"/>
    </source>
</evidence>
<keyword evidence="2 4" id="KW-0808">Transferase</keyword>
<evidence type="ECO:0000256" key="4">
    <source>
        <dbReference type="RuleBase" id="RU003733"/>
    </source>
</evidence>
<evidence type="ECO:0000259" key="6">
    <source>
        <dbReference type="Pfam" id="PF02782"/>
    </source>
</evidence>
<dbReference type="InterPro" id="IPR050406">
    <property type="entry name" value="FGGY_Carb_Kinase"/>
</dbReference>
<dbReference type="CDD" id="cd07770">
    <property type="entry name" value="ASKHA_NBD_FGGY_GntK"/>
    <property type="match status" value="1"/>
</dbReference>